<gene>
    <name evidence="1" type="ORF">AOQ84DRAFT_421140</name>
</gene>
<reference evidence="1 2" key="1">
    <citation type="journal article" date="2016" name="Nat. Commun.">
        <title>Ectomycorrhizal ecology is imprinted in the genome of the dominant symbiotic fungus Cenococcum geophilum.</title>
        <authorList>
            <consortium name="DOE Joint Genome Institute"/>
            <person name="Peter M."/>
            <person name="Kohler A."/>
            <person name="Ohm R.A."/>
            <person name="Kuo A."/>
            <person name="Krutzmann J."/>
            <person name="Morin E."/>
            <person name="Arend M."/>
            <person name="Barry K.W."/>
            <person name="Binder M."/>
            <person name="Choi C."/>
            <person name="Clum A."/>
            <person name="Copeland A."/>
            <person name="Grisel N."/>
            <person name="Haridas S."/>
            <person name="Kipfer T."/>
            <person name="LaButti K."/>
            <person name="Lindquist E."/>
            <person name="Lipzen A."/>
            <person name="Maire R."/>
            <person name="Meier B."/>
            <person name="Mihaltcheva S."/>
            <person name="Molinier V."/>
            <person name="Murat C."/>
            <person name="Poggeler S."/>
            <person name="Quandt C.A."/>
            <person name="Sperisen C."/>
            <person name="Tritt A."/>
            <person name="Tisserant E."/>
            <person name="Crous P.W."/>
            <person name="Henrissat B."/>
            <person name="Nehls U."/>
            <person name="Egli S."/>
            <person name="Spatafora J.W."/>
            <person name="Grigoriev I.V."/>
            <person name="Martin F.M."/>
        </authorList>
    </citation>
    <scope>NUCLEOTIDE SEQUENCE [LARGE SCALE GENOMIC DNA]</scope>
    <source>
        <strain evidence="1 2">CBS 207.34</strain>
    </source>
</reference>
<dbReference type="Proteomes" id="UP000250140">
    <property type="component" value="Unassembled WGS sequence"/>
</dbReference>
<evidence type="ECO:0000313" key="1">
    <source>
        <dbReference type="EMBL" id="OCL02918.1"/>
    </source>
</evidence>
<dbReference type="Gene3D" id="3.80.10.10">
    <property type="entry name" value="Ribonuclease Inhibitor"/>
    <property type="match status" value="1"/>
</dbReference>
<evidence type="ECO:0000313" key="2">
    <source>
        <dbReference type="Proteomes" id="UP000250140"/>
    </source>
</evidence>
<dbReference type="SUPFAM" id="SSF52047">
    <property type="entry name" value="RNI-like"/>
    <property type="match status" value="1"/>
</dbReference>
<dbReference type="InterPro" id="IPR032675">
    <property type="entry name" value="LRR_dom_sf"/>
</dbReference>
<dbReference type="AlphaFoldDB" id="A0A8E2EQN4"/>
<organism evidence="1 2">
    <name type="scientific">Glonium stellatum</name>
    <dbReference type="NCBI Taxonomy" id="574774"/>
    <lineage>
        <taxon>Eukaryota</taxon>
        <taxon>Fungi</taxon>
        <taxon>Dikarya</taxon>
        <taxon>Ascomycota</taxon>
        <taxon>Pezizomycotina</taxon>
        <taxon>Dothideomycetes</taxon>
        <taxon>Pleosporomycetidae</taxon>
        <taxon>Gloniales</taxon>
        <taxon>Gloniaceae</taxon>
        <taxon>Glonium</taxon>
    </lineage>
</organism>
<proteinExistence type="predicted"/>
<sequence>PFPVYLRSFSSKFYPIYPSSHYCNSLKHLAPAMPSPHQVSILFLWASTQLVSPAIDSNPYHVSVLIPDSQSFDPKTLLTFHTALTTSVLARHGRTLRHLDISLWTLTSSVAHALAQLPAIRAMSIRMEDPHARSTPRHRRVAQIVAERAAWELLVTEAAWAPRLAALRIEGGELGTGQLATLLGRTRGLRELWVVKCGMVGDEWEGRAGLRVLGVLRCGMRLDEEGLDCLDGLDGLEFLTLQGCHGITNAAVEEKNRRVWRIPDLILPQPQARRTGVPLTIEVDPAYATNGS</sequence>
<name>A0A8E2EQN4_9PEZI</name>
<feature type="non-terminal residue" evidence="1">
    <location>
        <position position="292"/>
    </location>
</feature>
<accession>A0A8E2EQN4</accession>
<dbReference type="EMBL" id="KV750853">
    <property type="protein sequence ID" value="OCL02918.1"/>
    <property type="molecule type" value="Genomic_DNA"/>
</dbReference>
<keyword evidence="2" id="KW-1185">Reference proteome</keyword>
<dbReference type="OrthoDB" id="5425556at2759"/>
<protein>
    <submittedName>
        <fullName evidence="1">Uncharacterized protein</fullName>
    </submittedName>
</protein>